<dbReference type="Proteomes" id="UP001214756">
    <property type="component" value="Chromosome"/>
</dbReference>
<accession>A0AAJ5SHG2</accession>
<reference evidence="2" key="1">
    <citation type="submission" date="2023-02" db="EMBL/GenBank/DDBJ databases">
        <title>Genome sequence of Microbacterium liquefaciens B1075.</title>
        <authorList>
            <person name="Cao J."/>
            <person name="Li X."/>
        </authorList>
    </citation>
    <scope>NUCLEOTIDE SEQUENCE</scope>
    <source>
        <strain evidence="2">B1075</strain>
    </source>
</reference>
<organism evidence="2 3">
    <name type="scientific">Microbacterium maritypicum</name>
    <name type="common">Microbacterium liquefaciens</name>
    <dbReference type="NCBI Taxonomy" id="33918"/>
    <lineage>
        <taxon>Bacteria</taxon>
        <taxon>Bacillati</taxon>
        <taxon>Actinomycetota</taxon>
        <taxon>Actinomycetes</taxon>
        <taxon>Micrococcales</taxon>
        <taxon>Microbacteriaceae</taxon>
        <taxon>Microbacterium</taxon>
    </lineage>
</organism>
<proteinExistence type="predicted"/>
<keyword evidence="1" id="KW-0812">Transmembrane</keyword>
<keyword evidence="1" id="KW-1133">Transmembrane helix</keyword>
<gene>
    <name evidence="2" type="ORF">PWF71_11240</name>
</gene>
<evidence type="ECO:0000256" key="1">
    <source>
        <dbReference type="SAM" id="Phobius"/>
    </source>
</evidence>
<keyword evidence="1" id="KW-0472">Membrane</keyword>
<evidence type="ECO:0000313" key="3">
    <source>
        <dbReference type="Proteomes" id="UP001214756"/>
    </source>
</evidence>
<name>A0AAJ5SHG2_MICMQ</name>
<dbReference type="RefSeq" id="WP_017828687.1">
    <property type="nucleotide sequence ID" value="NZ_CP118606.1"/>
</dbReference>
<dbReference type="EMBL" id="CP118606">
    <property type="protein sequence ID" value="WEF19871.1"/>
    <property type="molecule type" value="Genomic_DNA"/>
</dbReference>
<protein>
    <submittedName>
        <fullName evidence="2">Uncharacterized protein</fullName>
    </submittedName>
</protein>
<evidence type="ECO:0000313" key="2">
    <source>
        <dbReference type="EMBL" id="WEF19871.1"/>
    </source>
</evidence>
<feature type="transmembrane region" description="Helical" evidence="1">
    <location>
        <begin position="29"/>
        <end position="45"/>
    </location>
</feature>
<sequence length="64" mass="6490">MAVLFLAAAGLVALGLALSADIALFVAVVPLALGVTFAALLPRSVRDGRPVFLRALLDDTTSAP</sequence>
<dbReference type="AlphaFoldDB" id="A0AAJ5SHG2"/>